<feature type="domain" description="VWFA" evidence="1">
    <location>
        <begin position="345"/>
        <end position="541"/>
    </location>
</feature>
<evidence type="ECO:0000259" key="1">
    <source>
        <dbReference type="PROSITE" id="PS50234"/>
    </source>
</evidence>
<protein>
    <recommendedName>
        <fullName evidence="1">VWFA domain-containing protein</fullName>
    </recommendedName>
</protein>
<dbReference type="PROSITE" id="PS50234">
    <property type="entry name" value="VWFA"/>
    <property type="match status" value="1"/>
</dbReference>
<dbReference type="InterPro" id="IPR036465">
    <property type="entry name" value="vWFA_dom_sf"/>
</dbReference>
<dbReference type="Proteomes" id="UP000076038">
    <property type="component" value="Chromosome"/>
</dbReference>
<reference evidence="2 3" key="1">
    <citation type="journal article" date="2016" name="Genome Announc.">
        <title>Complete Genome and Plasmid Sequences for Rhodococcus fascians D188 and Draft Sequences for Rhodococcus Isolates PBTS 1 and PBTS 2.</title>
        <authorList>
            <person name="Stamler R.A."/>
            <person name="Vereecke D."/>
            <person name="Zhang Y."/>
            <person name="Schilkey F."/>
            <person name="Devitt N."/>
            <person name="Randall J.J."/>
        </authorList>
    </citation>
    <scope>NUCLEOTIDE SEQUENCE [LARGE SCALE GENOMIC DNA]</scope>
    <source>
        <strain evidence="2 3">PBTS2</strain>
    </source>
</reference>
<dbReference type="Pfam" id="PF00092">
    <property type="entry name" value="VWA"/>
    <property type="match status" value="1"/>
</dbReference>
<proteinExistence type="predicted"/>
<dbReference type="PATRIC" id="fig|1653479.3.peg.2734"/>
<dbReference type="OrthoDB" id="5621159at2"/>
<name>A0A143QM42_RHOFA</name>
<dbReference type="InterPro" id="IPR002035">
    <property type="entry name" value="VWF_A"/>
</dbReference>
<dbReference type="AlphaFoldDB" id="A0A143QM42"/>
<evidence type="ECO:0000313" key="3">
    <source>
        <dbReference type="Proteomes" id="UP000076038"/>
    </source>
</evidence>
<sequence>MSGRHSGSSRRFSPAVTWGAAALAVVVVAAGGWFGVQAVRAAGSDSCESLDTVSLAVDTSIAEPVQQILAQAGEVDRGCVDFEVRAERPTDTATEIAGTDENRPDLWIPDSTLWLLKTLRSTGALPELAKTSVANTLPVLVSASDGAPVTDTWLSVLQMPGQRIGDPLTSSASNAAILGALAESEVAISDAKAVSAALVPMAQDFGRIADTPHDTPDLVAQVATEGGTSVATEQAVLAYEAANPGSSLTESVPPTGSYFLNYPLAVTAPAGPEYDRVKAAGAALASVLASQSATDTLVAAGFRTSSGTPLADGRGVGSVAALEIKNPLSIETTLRDWAVLALPLRTLVVEDVSGSMAAKSGDSTRIALTVDASLGANDLFSDQTQMGLWAFSIGLGGGKQDYRELVPLGPVSNTFDGKPQRQAILDAVRGLPALVGGGTGLYDTTLAAFRRVKEGYDPDYVNSVIILTDGANEDNGSISLDQLLAALQKEQDPVRPIVIITVGVTSDADPVALQQISAATGGTSYVAEDPRDIPDVFVKALNSRTERLAGE</sequence>
<dbReference type="EMBL" id="CP015220">
    <property type="protein sequence ID" value="AMY23999.1"/>
    <property type="molecule type" value="Genomic_DNA"/>
</dbReference>
<evidence type="ECO:0000313" key="2">
    <source>
        <dbReference type="EMBL" id="AMY23999.1"/>
    </source>
</evidence>
<dbReference type="SUPFAM" id="SSF53300">
    <property type="entry name" value="vWA-like"/>
    <property type="match status" value="1"/>
</dbReference>
<dbReference type="Gene3D" id="3.40.50.410">
    <property type="entry name" value="von Willebrand factor, type A domain"/>
    <property type="match status" value="1"/>
</dbReference>
<reference evidence="3" key="2">
    <citation type="submission" date="2016-04" db="EMBL/GenBank/DDBJ databases">
        <title>Complete Genome and Plasmid Sequences for Rhodococcus fascians D188 and Draft Sequences for Rhodococcus spp. Isolates PBTS 1 and PBTS 2.</title>
        <authorList>
            <person name="Stamer R."/>
            <person name="Vereecke D."/>
            <person name="Zhang Y."/>
            <person name="Schilkey F."/>
            <person name="Devitt N."/>
            <person name="Randall J."/>
        </authorList>
    </citation>
    <scope>NUCLEOTIDE SEQUENCE [LARGE SCALE GENOMIC DNA]</scope>
    <source>
        <strain evidence="3">PBTS2</strain>
    </source>
</reference>
<organism evidence="2 3">
    <name type="scientific">Rhodococcoides fascians</name>
    <name type="common">Rhodococcus fascians</name>
    <dbReference type="NCBI Taxonomy" id="1828"/>
    <lineage>
        <taxon>Bacteria</taxon>
        <taxon>Bacillati</taxon>
        <taxon>Actinomycetota</taxon>
        <taxon>Actinomycetes</taxon>
        <taxon>Mycobacteriales</taxon>
        <taxon>Nocardiaceae</taxon>
        <taxon>Rhodococcoides</taxon>
    </lineage>
</organism>
<gene>
    <name evidence="2" type="ORF">A3Q41_02704</name>
</gene>
<dbReference type="KEGG" id="rhs:A3Q41_02704"/>
<dbReference type="SMART" id="SM00327">
    <property type="entry name" value="VWA"/>
    <property type="match status" value="1"/>
</dbReference>
<accession>A0A143QM42</accession>
<keyword evidence="3" id="KW-1185">Reference proteome</keyword>